<evidence type="ECO:0000313" key="1">
    <source>
        <dbReference type="EMBL" id="GAI77487.1"/>
    </source>
</evidence>
<dbReference type="AlphaFoldDB" id="X1R9U5"/>
<protein>
    <submittedName>
        <fullName evidence="1">Uncharacterized protein</fullName>
    </submittedName>
</protein>
<dbReference type="EMBL" id="BARW01013220">
    <property type="protein sequence ID" value="GAI77487.1"/>
    <property type="molecule type" value="Genomic_DNA"/>
</dbReference>
<organism evidence="1">
    <name type="scientific">marine sediment metagenome</name>
    <dbReference type="NCBI Taxonomy" id="412755"/>
    <lineage>
        <taxon>unclassified sequences</taxon>
        <taxon>metagenomes</taxon>
        <taxon>ecological metagenomes</taxon>
    </lineage>
</organism>
<accession>X1R9U5</accession>
<feature type="non-terminal residue" evidence="1">
    <location>
        <position position="1"/>
    </location>
</feature>
<feature type="non-terminal residue" evidence="1">
    <location>
        <position position="159"/>
    </location>
</feature>
<gene>
    <name evidence="1" type="ORF">S12H4_24385</name>
</gene>
<proteinExistence type="predicted"/>
<name>X1R9U5_9ZZZZ</name>
<comment type="caution">
    <text evidence="1">The sequence shown here is derived from an EMBL/GenBank/DDBJ whole genome shotgun (WGS) entry which is preliminary data.</text>
</comment>
<sequence length="159" mass="18460">DIVFSMDRDGYVLNVQKTDSRSISAFYAYPKVIILHPDLKELPEYRKVISFSPGSFEGKLIEQVKSAQEDIVQIPFEKKALFTKARNNSSYLTILLKIEPAEKKDIIEKKLSFFGRVESGSYFYDFSEEKAPIKEKDYFIFQVGLPLRPGEYKLFLGFY</sequence>
<reference evidence="1" key="1">
    <citation type="journal article" date="2014" name="Front. Microbiol.">
        <title>High frequency of phylogenetically diverse reductive dehalogenase-homologous genes in deep subseafloor sedimentary metagenomes.</title>
        <authorList>
            <person name="Kawai M."/>
            <person name="Futagami T."/>
            <person name="Toyoda A."/>
            <person name="Takaki Y."/>
            <person name="Nishi S."/>
            <person name="Hori S."/>
            <person name="Arai W."/>
            <person name="Tsubouchi T."/>
            <person name="Morono Y."/>
            <person name="Uchiyama I."/>
            <person name="Ito T."/>
            <person name="Fujiyama A."/>
            <person name="Inagaki F."/>
            <person name="Takami H."/>
        </authorList>
    </citation>
    <scope>NUCLEOTIDE SEQUENCE</scope>
    <source>
        <strain evidence="1">Expedition CK06-06</strain>
    </source>
</reference>